<name>A0AAQ3UPW2_PASNO</name>
<accession>A0AAQ3UPW2</accession>
<keyword evidence="3" id="KW-1185">Reference proteome</keyword>
<feature type="region of interest" description="Disordered" evidence="1">
    <location>
        <begin position="43"/>
        <end position="63"/>
    </location>
</feature>
<proteinExistence type="predicted"/>
<sequence length="63" mass="7006">MTADINAACAIFRQCPTPEYAPLSKANRRSPLQAKLPYMPPLQSAVFRRSPSPHLQLPSRASR</sequence>
<dbReference type="AlphaFoldDB" id="A0AAQ3UPW2"/>
<evidence type="ECO:0000256" key="1">
    <source>
        <dbReference type="SAM" id="MobiDB-lite"/>
    </source>
</evidence>
<dbReference type="Proteomes" id="UP001341281">
    <property type="component" value="Chromosome 10"/>
</dbReference>
<protein>
    <submittedName>
        <fullName evidence="2">Uncharacterized protein</fullName>
    </submittedName>
</protein>
<evidence type="ECO:0000313" key="2">
    <source>
        <dbReference type="EMBL" id="WVZ96150.1"/>
    </source>
</evidence>
<evidence type="ECO:0000313" key="3">
    <source>
        <dbReference type="Proteomes" id="UP001341281"/>
    </source>
</evidence>
<reference evidence="2 3" key="1">
    <citation type="submission" date="2024-02" db="EMBL/GenBank/DDBJ databases">
        <title>High-quality chromosome-scale genome assembly of Pensacola bahiagrass (Paspalum notatum Flugge var. saurae).</title>
        <authorList>
            <person name="Vega J.M."/>
            <person name="Podio M."/>
            <person name="Orjuela J."/>
            <person name="Siena L.A."/>
            <person name="Pessino S.C."/>
            <person name="Combes M.C."/>
            <person name="Mariac C."/>
            <person name="Albertini E."/>
            <person name="Pupilli F."/>
            <person name="Ortiz J.P.A."/>
            <person name="Leblanc O."/>
        </authorList>
    </citation>
    <scope>NUCLEOTIDE SEQUENCE [LARGE SCALE GENOMIC DNA]</scope>
    <source>
        <strain evidence="2">R1</strain>
        <tissue evidence="2">Leaf</tissue>
    </source>
</reference>
<organism evidence="2 3">
    <name type="scientific">Paspalum notatum var. saurae</name>
    <dbReference type="NCBI Taxonomy" id="547442"/>
    <lineage>
        <taxon>Eukaryota</taxon>
        <taxon>Viridiplantae</taxon>
        <taxon>Streptophyta</taxon>
        <taxon>Embryophyta</taxon>
        <taxon>Tracheophyta</taxon>
        <taxon>Spermatophyta</taxon>
        <taxon>Magnoliopsida</taxon>
        <taxon>Liliopsida</taxon>
        <taxon>Poales</taxon>
        <taxon>Poaceae</taxon>
        <taxon>PACMAD clade</taxon>
        <taxon>Panicoideae</taxon>
        <taxon>Andropogonodae</taxon>
        <taxon>Paspaleae</taxon>
        <taxon>Paspalinae</taxon>
        <taxon>Paspalum</taxon>
    </lineage>
</organism>
<dbReference type="EMBL" id="CP144754">
    <property type="protein sequence ID" value="WVZ96150.1"/>
    <property type="molecule type" value="Genomic_DNA"/>
</dbReference>
<gene>
    <name evidence="2" type="ORF">U9M48_041822</name>
</gene>